<feature type="domain" description="Probable transposase IS891/IS1136/IS1341" evidence="7">
    <location>
        <begin position="191"/>
        <end position="293"/>
    </location>
</feature>
<evidence type="ECO:0000313" key="11">
    <source>
        <dbReference type="Proteomes" id="UP000500857"/>
    </source>
</evidence>
<keyword evidence="2" id="KW-0815">Transposition</keyword>
<evidence type="ECO:0000259" key="8">
    <source>
        <dbReference type="Pfam" id="PF07282"/>
    </source>
</evidence>
<keyword evidence="6" id="KW-0233">DNA recombination</keyword>
<evidence type="ECO:0000256" key="1">
    <source>
        <dbReference type="ARBA" id="ARBA00008761"/>
    </source>
</evidence>
<feature type="domain" description="Transposase putative helix-turn-helix" evidence="9">
    <location>
        <begin position="4"/>
        <end position="46"/>
    </location>
</feature>
<dbReference type="KEGG" id="oxy:HCG48_02000"/>
<dbReference type="InterPro" id="IPR001959">
    <property type="entry name" value="Transposase"/>
</dbReference>
<evidence type="ECO:0000259" key="9">
    <source>
        <dbReference type="Pfam" id="PF12323"/>
    </source>
</evidence>
<sequence>MLVLTYSYRIYPDLEQELQMLNWLETCRQVYNYAVGERKDWIDSRKCSVNACTLQKEYIIPANAPYPDYYHQKKALTEAKKTNPELKAVHSQVLQDVMGRVDAAFVAFHQKRTGFPRFKKFGRMRSFLFPQMKGEAIDGNSIKLPKIGQVPINLHRPIPEGFDLKAVRVVRKHSGWYVMLILKANVDIPDIPPEGHALGLDVGLEYFLSTSDGEQVSRPRFFNKLHRKLKSLQRRLKGKQKGSKNWLKLIERIGRVHENIANYRLDWQFKLAHHLCDRAGIIFVEDLDFRTLAKGFLGKQMIDAGLGQFVNIVLPWVCWKRGVYYSKVNPRGTSQECPECGAQVRKELKDRIHHCSECGSIKPRDVASAQVIRNRGLSVVGLTADEIACGRVRSEALPRQDRTKQVVAGAIR</sequence>
<dbReference type="GO" id="GO:0003677">
    <property type="term" value="F:DNA binding"/>
    <property type="evidence" value="ECO:0007669"/>
    <property type="project" value="UniProtKB-KW"/>
</dbReference>
<dbReference type="Pfam" id="PF07282">
    <property type="entry name" value="Cas12f1-like_TNB"/>
    <property type="match status" value="1"/>
</dbReference>
<keyword evidence="5" id="KW-0238">DNA-binding</keyword>
<dbReference type="Proteomes" id="UP000500857">
    <property type="component" value="Chromosome"/>
</dbReference>
<dbReference type="InterPro" id="IPR021027">
    <property type="entry name" value="Transposase_put_HTH"/>
</dbReference>
<keyword evidence="11" id="KW-1185">Reference proteome</keyword>
<dbReference type="GO" id="GO:0032196">
    <property type="term" value="P:transposition"/>
    <property type="evidence" value="ECO:0007669"/>
    <property type="project" value="UniProtKB-KW"/>
</dbReference>
<dbReference type="Pfam" id="PF01385">
    <property type="entry name" value="OrfB_IS605"/>
    <property type="match status" value="1"/>
</dbReference>
<dbReference type="EMBL" id="CP051167">
    <property type="protein sequence ID" value="QIZ69508.1"/>
    <property type="molecule type" value="Genomic_DNA"/>
</dbReference>
<dbReference type="NCBIfam" id="NF040570">
    <property type="entry name" value="guided_TnpB"/>
    <property type="match status" value="1"/>
</dbReference>
<organism evidence="10 11">
    <name type="scientific">Oxynema aestuarii AP17</name>
    <dbReference type="NCBI Taxonomy" id="2064643"/>
    <lineage>
        <taxon>Bacteria</taxon>
        <taxon>Bacillati</taxon>
        <taxon>Cyanobacteriota</taxon>
        <taxon>Cyanophyceae</taxon>
        <taxon>Oscillatoriophycideae</taxon>
        <taxon>Oscillatoriales</taxon>
        <taxon>Oscillatoriaceae</taxon>
        <taxon>Oxynema</taxon>
        <taxon>Oxynema aestuarii</taxon>
    </lineage>
</organism>
<feature type="domain" description="Cas12f1-like TNB" evidence="8">
    <location>
        <begin position="314"/>
        <end position="372"/>
    </location>
</feature>
<evidence type="ECO:0000313" key="10">
    <source>
        <dbReference type="EMBL" id="QIZ69508.1"/>
    </source>
</evidence>
<evidence type="ECO:0000256" key="5">
    <source>
        <dbReference type="ARBA" id="ARBA00023125"/>
    </source>
</evidence>
<keyword evidence="4" id="KW-0862">Zinc</keyword>
<proteinExistence type="inferred from homology"/>
<gene>
    <name evidence="10" type="ORF">HCG48_02000</name>
</gene>
<dbReference type="InterPro" id="IPR010095">
    <property type="entry name" value="Cas12f1-like_TNB"/>
</dbReference>
<dbReference type="Pfam" id="PF12323">
    <property type="entry name" value="HTH_OrfB_IS605"/>
    <property type="match status" value="1"/>
</dbReference>
<protein>
    <submittedName>
        <fullName evidence="10">Transposase</fullName>
    </submittedName>
</protein>
<accession>A0A6H1TSC6</accession>
<name>A0A6H1TSC6_9CYAN</name>
<evidence type="ECO:0000256" key="4">
    <source>
        <dbReference type="ARBA" id="ARBA00022833"/>
    </source>
</evidence>
<dbReference type="GO" id="GO:0046872">
    <property type="term" value="F:metal ion binding"/>
    <property type="evidence" value="ECO:0007669"/>
    <property type="project" value="UniProtKB-KW"/>
</dbReference>
<reference evidence="10 11" key="1">
    <citation type="submission" date="2020-04" db="EMBL/GenBank/DDBJ databases">
        <authorList>
            <person name="Basu S."/>
            <person name="Maruthanayagam V."/>
            <person name="Chakraborty S."/>
            <person name="Pramanik A."/>
            <person name="Mukherjee J."/>
            <person name="Brink B."/>
        </authorList>
    </citation>
    <scope>NUCLEOTIDE SEQUENCE [LARGE SCALE GENOMIC DNA]</scope>
    <source>
        <strain evidence="10 11">AP17</strain>
    </source>
</reference>
<dbReference type="AlphaFoldDB" id="A0A6H1TSC6"/>
<keyword evidence="3" id="KW-0479">Metal-binding</keyword>
<evidence type="ECO:0000256" key="6">
    <source>
        <dbReference type="ARBA" id="ARBA00023172"/>
    </source>
</evidence>
<evidence type="ECO:0000259" key="7">
    <source>
        <dbReference type="Pfam" id="PF01385"/>
    </source>
</evidence>
<evidence type="ECO:0000256" key="2">
    <source>
        <dbReference type="ARBA" id="ARBA00022578"/>
    </source>
</evidence>
<dbReference type="GO" id="GO:0006310">
    <property type="term" value="P:DNA recombination"/>
    <property type="evidence" value="ECO:0007669"/>
    <property type="project" value="UniProtKB-KW"/>
</dbReference>
<evidence type="ECO:0000256" key="3">
    <source>
        <dbReference type="ARBA" id="ARBA00022723"/>
    </source>
</evidence>
<dbReference type="RefSeq" id="WP_168567665.1">
    <property type="nucleotide sequence ID" value="NZ_CP051167.1"/>
</dbReference>
<comment type="similarity">
    <text evidence="1">In the C-terminal section; belongs to the transposase 35 family.</text>
</comment>